<feature type="compositionally biased region" description="Polar residues" evidence="1">
    <location>
        <begin position="111"/>
        <end position="129"/>
    </location>
</feature>
<protein>
    <submittedName>
        <fullName evidence="2">Uncharacterized protein</fullName>
    </submittedName>
</protein>
<dbReference type="AlphaFoldDB" id="A0AAV4GS46"/>
<feature type="compositionally biased region" description="Polar residues" evidence="1">
    <location>
        <begin position="76"/>
        <end position="90"/>
    </location>
</feature>
<keyword evidence="3" id="KW-1185">Reference proteome</keyword>
<sequence>MSSRHHAVCNLTYKEDSRGFCTNCPVHGTPYPAAAASDAADLSSVRGPLVVDAPSSLLSKRDVSGSTGALKAGAVSSPNYSSPEGANSSRPPWRGCRPDRRLLPGGRRLQASGSRGSSFTWELENSPSSEAKDKIKPPERLVSDAAQKYAEEMVSARQHEKKGPLF</sequence>
<evidence type="ECO:0000256" key="1">
    <source>
        <dbReference type="SAM" id="MobiDB-lite"/>
    </source>
</evidence>
<accession>A0AAV4GS46</accession>
<dbReference type="EMBL" id="BMAT01005177">
    <property type="protein sequence ID" value="GFR88692.1"/>
    <property type="molecule type" value="Genomic_DNA"/>
</dbReference>
<dbReference type="Proteomes" id="UP000762676">
    <property type="component" value="Unassembled WGS sequence"/>
</dbReference>
<organism evidence="2 3">
    <name type="scientific">Elysia marginata</name>
    <dbReference type="NCBI Taxonomy" id="1093978"/>
    <lineage>
        <taxon>Eukaryota</taxon>
        <taxon>Metazoa</taxon>
        <taxon>Spiralia</taxon>
        <taxon>Lophotrochozoa</taxon>
        <taxon>Mollusca</taxon>
        <taxon>Gastropoda</taxon>
        <taxon>Heterobranchia</taxon>
        <taxon>Euthyneura</taxon>
        <taxon>Panpulmonata</taxon>
        <taxon>Sacoglossa</taxon>
        <taxon>Placobranchoidea</taxon>
        <taxon>Plakobranchidae</taxon>
        <taxon>Elysia</taxon>
    </lineage>
</organism>
<evidence type="ECO:0000313" key="2">
    <source>
        <dbReference type="EMBL" id="GFR88692.1"/>
    </source>
</evidence>
<feature type="region of interest" description="Disordered" evidence="1">
    <location>
        <begin position="56"/>
        <end position="139"/>
    </location>
</feature>
<feature type="compositionally biased region" description="Basic and acidic residues" evidence="1">
    <location>
        <begin position="130"/>
        <end position="139"/>
    </location>
</feature>
<comment type="caution">
    <text evidence="2">The sequence shown here is derived from an EMBL/GenBank/DDBJ whole genome shotgun (WGS) entry which is preliminary data.</text>
</comment>
<evidence type="ECO:0000313" key="3">
    <source>
        <dbReference type="Proteomes" id="UP000762676"/>
    </source>
</evidence>
<gene>
    <name evidence="2" type="ORF">ElyMa_002524400</name>
</gene>
<name>A0AAV4GS46_9GAST</name>
<reference evidence="2 3" key="1">
    <citation type="journal article" date="2021" name="Elife">
        <title>Chloroplast acquisition without the gene transfer in kleptoplastic sea slugs, Plakobranchus ocellatus.</title>
        <authorList>
            <person name="Maeda T."/>
            <person name="Takahashi S."/>
            <person name="Yoshida T."/>
            <person name="Shimamura S."/>
            <person name="Takaki Y."/>
            <person name="Nagai Y."/>
            <person name="Toyoda A."/>
            <person name="Suzuki Y."/>
            <person name="Arimoto A."/>
            <person name="Ishii H."/>
            <person name="Satoh N."/>
            <person name="Nishiyama T."/>
            <person name="Hasebe M."/>
            <person name="Maruyama T."/>
            <person name="Minagawa J."/>
            <person name="Obokata J."/>
            <person name="Shigenobu S."/>
        </authorList>
    </citation>
    <scope>NUCLEOTIDE SEQUENCE [LARGE SCALE GENOMIC DNA]</scope>
</reference>
<proteinExistence type="predicted"/>